<dbReference type="InterPro" id="IPR003841">
    <property type="entry name" value="Na/Pi_transpt"/>
</dbReference>
<feature type="transmembrane region" description="Helical" evidence="6">
    <location>
        <begin position="135"/>
        <end position="153"/>
    </location>
</feature>
<dbReference type="NCBIfam" id="TIGR00704">
    <property type="entry name" value="NaPi_cotrn_rel"/>
    <property type="match status" value="1"/>
</dbReference>
<protein>
    <submittedName>
        <fullName evidence="8">Na+/Pi-cotransporter</fullName>
    </submittedName>
</protein>
<organism evidence="8 9">
    <name type="scientific">Aeoliella mucimassa</name>
    <dbReference type="NCBI Taxonomy" id="2527972"/>
    <lineage>
        <taxon>Bacteria</taxon>
        <taxon>Pseudomonadati</taxon>
        <taxon>Planctomycetota</taxon>
        <taxon>Planctomycetia</taxon>
        <taxon>Pirellulales</taxon>
        <taxon>Lacipirellulaceae</taxon>
        <taxon>Aeoliella</taxon>
    </lineage>
</organism>
<keyword evidence="9" id="KW-1185">Reference proteome</keyword>
<proteinExistence type="predicted"/>
<dbReference type="Proteomes" id="UP000315750">
    <property type="component" value="Chromosome"/>
</dbReference>
<evidence type="ECO:0000256" key="6">
    <source>
        <dbReference type="SAM" id="Phobius"/>
    </source>
</evidence>
<dbReference type="Pfam" id="PF01895">
    <property type="entry name" value="PhoU"/>
    <property type="match status" value="1"/>
</dbReference>
<comment type="subcellular location">
    <subcellularLocation>
        <location evidence="1">Cell membrane</location>
        <topology evidence="1">Multi-pass membrane protein</topology>
    </subcellularLocation>
</comment>
<evidence type="ECO:0000256" key="2">
    <source>
        <dbReference type="ARBA" id="ARBA00022475"/>
    </source>
</evidence>
<feature type="transmembrane region" description="Helical" evidence="6">
    <location>
        <begin position="249"/>
        <end position="271"/>
    </location>
</feature>
<accession>A0A518AWN5</accession>
<dbReference type="InterPro" id="IPR004633">
    <property type="entry name" value="NaPi_cotrn-rel/YqeW-like"/>
</dbReference>
<sequence>MNFSSLVQLVCELVGGLGIFLLGMKYMSDGLQAVAGSSLRKLISTVTGNRLFAMIVGVIVTCIVQSSSITTVMVVGFVNSGVMSLAQAVGVIMGANIGTTITGWILVLKVGKYGLPLLGAAAFGYLFSRGDRLRYWALAIMGIGMVFFGLEIMKDACAIVKENPDFESWFHAFKADSYFGVLKCAFVGCLMTTLVQSSSATLGITISLAFQGIISYETAAALILGENIGTTITAFLASLGTTTNARRAAYFHVIFNMIGVFWITLIFPWYIEFVQWVTHVDVTAVVMENDLPTYPQTTPAIAATHSIFNIVNTFLFLPFVPMIVGLLERVVPSKDFKEKPRLTDLDMRMLDTPAVAIEQSQTELERMGDGCEKMLLWAVELREQDEPDKELADRLKRREQVLDSIQDEMTVFITNLLSGNIPHSVADEARRQLQMADEFESLSDYVQDLDKFDRKLRRDGHRFGPTQRTGLASLNQEVLQNLQTINAALKSGNKNILVETSPKMKRIRTLIKRLRREHLDEISNGGVAPLVNVAYLASLNAYERVLDHTQNIAEAISGEK</sequence>
<evidence type="ECO:0000256" key="5">
    <source>
        <dbReference type="ARBA" id="ARBA00023136"/>
    </source>
</evidence>
<dbReference type="Gene3D" id="1.20.58.220">
    <property type="entry name" value="Phosphate transport system protein phou homolog 2, domain 2"/>
    <property type="match status" value="1"/>
</dbReference>
<dbReference type="InterPro" id="IPR026022">
    <property type="entry name" value="PhoU_dom"/>
</dbReference>
<dbReference type="InterPro" id="IPR038078">
    <property type="entry name" value="PhoU-like_sf"/>
</dbReference>
<dbReference type="RefSeq" id="WP_145251857.1">
    <property type="nucleotide sequence ID" value="NZ_CP036278.1"/>
</dbReference>
<dbReference type="SUPFAM" id="SSF109755">
    <property type="entry name" value="PhoU-like"/>
    <property type="match status" value="1"/>
</dbReference>
<dbReference type="NCBIfam" id="NF037997">
    <property type="entry name" value="Na_Pi_symport"/>
    <property type="match status" value="1"/>
</dbReference>
<name>A0A518AWN5_9BACT</name>
<dbReference type="GO" id="GO:0005436">
    <property type="term" value="F:sodium:phosphate symporter activity"/>
    <property type="evidence" value="ECO:0007669"/>
    <property type="project" value="InterPro"/>
</dbReference>
<keyword evidence="4 6" id="KW-1133">Transmembrane helix</keyword>
<dbReference type="AlphaFoldDB" id="A0A518AWN5"/>
<feature type="transmembrane region" description="Helical" evidence="6">
    <location>
        <begin position="307"/>
        <end position="327"/>
    </location>
</feature>
<dbReference type="GO" id="GO:0005886">
    <property type="term" value="C:plasma membrane"/>
    <property type="evidence" value="ECO:0007669"/>
    <property type="project" value="UniProtKB-SubCell"/>
</dbReference>
<feature type="transmembrane region" description="Helical" evidence="6">
    <location>
        <begin position="184"/>
        <end position="213"/>
    </location>
</feature>
<feature type="transmembrane region" description="Helical" evidence="6">
    <location>
        <begin position="84"/>
        <end position="106"/>
    </location>
</feature>
<feature type="domain" description="PhoU" evidence="7">
    <location>
        <begin position="474"/>
        <end position="556"/>
    </location>
</feature>
<evidence type="ECO:0000313" key="9">
    <source>
        <dbReference type="Proteomes" id="UP000315750"/>
    </source>
</evidence>
<dbReference type="KEGG" id="amuc:Pan181_53880"/>
<feature type="transmembrane region" description="Helical" evidence="6">
    <location>
        <begin position="51"/>
        <end position="78"/>
    </location>
</feature>
<gene>
    <name evidence="8" type="ORF">Pan181_53880</name>
</gene>
<feature type="transmembrane region" description="Helical" evidence="6">
    <location>
        <begin position="6"/>
        <end position="24"/>
    </location>
</feature>
<dbReference type="OrthoDB" id="9763003at2"/>
<feature type="transmembrane region" description="Helical" evidence="6">
    <location>
        <begin position="219"/>
        <end position="237"/>
    </location>
</feature>
<reference evidence="8 9" key="1">
    <citation type="submission" date="2019-02" db="EMBL/GenBank/DDBJ databases">
        <title>Deep-cultivation of Planctomycetes and their phenomic and genomic characterization uncovers novel biology.</title>
        <authorList>
            <person name="Wiegand S."/>
            <person name="Jogler M."/>
            <person name="Boedeker C."/>
            <person name="Pinto D."/>
            <person name="Vollmers J."/>
            <person name="Rivas-Marin E."/>
            <person name="Kohn T."/>
            <person name="Peeters S.H."/>
            <person name="Heuer A."/>
            <person name="Rast P."/>
            <person name="Oberbeckmann S."/>
            <person name="Bunk B."/>
            <person name="Jeske O."/>
            <person name="Meyerdierks A."/>
            <person name="Storesund J.E."/>
            <person name="Kallscheuer N."/>
            <person name="Luecker S."/>
            <person name="Lage O.M."/>
            <person name="Pohl T."/>
            <person name="Merkel B.J."/>
            <person name="Hornburger P."/>
            <person name="Mueller R.-W."/>
            <person name="Bruemmer F."/>
            <person name="Labrenz M."/>
            <person name="Spormann A.M."/>
            <person name="Op den Camp H."/>
            <person name="Overmann J."/>
            <person name="Amann R."/>
            <person name="Jetten M.S.M."/>
            <person name="Mascher T."/>
            <person name="Medema M.H."/>
            <person name="Devos D.P."/>
            <person name="Kaster A.-K."/>
            <person name="Ovreas L."/>
            <person name="Rohde M."/>
            <person name="Galperin M.Y."/>
            <person name="Jogler C."/>
        </authorList>
    </citation>
    <scope>NUCLEOTIDE SEQUENCE [LARGE SCALE GENOMIC DNA]</scope>
    <source>
        <strain evidence="8 9">Pan181</strain>
    </source>
</reference>
<keyword evidence="5 6" id="KW-0472">Membrane</keyword>
<evidence type="ECO:0000256" key="3">
    <source>
        <dbReference type="ARBA" id="ARBA00022692"/>
    </source>
</evidence>
<keyword evidence="2" id="KW-1003">Cell membrane</keyword>
<evidence type="ECO:0000256" key="4">
    <source>
        <dbReference type="ARBA" id="ARBA00022989"/>
    </source>
</evidence>
<dbReference type="GO" id="GO:0044341">
    <property type="term" value="P:sodium-dependent phosphate transport"/>
    <property type="evidence" value="ECO:0007669"/>
    <property type="project" value="InterPro"/>
</dbReference>
<dbReference type="PANTHER" id="PTHR10010:SF46">
    <property type="entry name" value="SODIUM-DEPENDENT PHOSPHATE TRANSPORT PROTEIN 2B"/>
    <property type="match status" value="1"/>
</dbReference>
<keyword evidence="3 6" id="KW-0812">Transmembrane</keyword>
<evidence type="ECO:0000256" key="1">
    <source>
        <dbReference type="ARBA" id="ARBA00004651"/>
    </source>
</evidence>
<dbReference type="Pfam" id="PF02690">
    <property type="entry name" value="Na_Pi_cotrans"/>
    <property type="match status" value="2"/>
</dbReference>
<evidence type="ECO:0000259" key="7">
    <source>
        <dbReference type="Pfam" id="PF01895"/>
    </source>
</evidence>
<dbReference type="PANTHER" id="PTHR10010">
    <property type="entry name" value="SOLUTE CARRIER FAMILY 34 SODIUM PHOSPHATE , MEMBER 2-RELATED"/>
    <property type="match status" value="1"/>
</dbReference>
<evidence type="ECO:0000313" key="8">
    <source>
        <dbReference type="EMBL" id="QDU59147.1"/>
    </source>
</evidence>
<dbReference type="EMBL" id="CP036278">
    <property type="protein sequence ID" value="QDU59147.1"/>
    <property type="molecule type" value="Genomic_DNA"/>
</dbReference>